<dbReference type="GO" id="GO:0003677">
    <property type="term" value="F:DNA binding"/>
    <property type="evidence" value="ECO:0007669"/>
    <property type="project" value="UniProtKB-UniRule"/>
</dbReference>
<sequence length="1012" mass="110496">MRFAILGPLEVRRGSRAIAVNAEKQRVILATLLLSANRVVLADDLMERLWEDRLPRYARASLQTHLARLRRTLEDGNGDVEVIRTSPGGYLIEVAPDHLDLLRFRGLVDRAGHAESAGDLVGELSLLREGLALWRGAPLAGIRSDAILRDEVPQLTEEWFRCLHRRFDLELALGNHDQIVAELRSLVRKFPLRERLCGQLMIALFRCGQQVEALKAYASVSAVLRHEYGLDVGDELERLQHAVLTGDPDLVSENGYRKGGRELGTAVAPWTTPRQLTVSAGDFVGRAEPLRRAGAALDPGRSGAMAIVTMTGPPGVGKTATAIQVAHRVQDRFPDGQLYVRLHGTGEHPRTPAEILGELLEATGLNPGAIPEGQEQRAALFRSRLADRRVLLILDDALDIEQVGPLLPGTPACAVVITSRRLLSALPGAVLVRLTHLSERESLDLLEATVGSRRVRQEPHAAARIAAACGHLPLALRIVGARLAAQPLARLATFAHRLQDGARRLDELRISDLDLRRSLEQSYVALDPPARTAFRRLGLLSDTDITPWTVAALAGAGDEHLADRLIEHNLLEPVGLNTILDPTYRLHPLSALYAADLARQDDPASTGAALRRYIDSLLAYAERASRQLPRAIGQLPPEGGATAGVPHGGVPIDDVARVDVRPWRWLATERDHLRDMALRCCRHGWHVRAARITEIITQLASHDDALEGLGRLCVTVRDAAWANGDQRTGWRAEHHRAMMLLRQGRVEAARRVLATCVNAFKQLQAARELPYSVAVLAAMSVMQLRAREGLTLAEHAHELATANADPHAELLALGAVGDALLGLRRKAEARTTLERVLRLARELGETRLEAVTLNRIGWSSLRVGDLRAAPLMAKEARGLTGIGDRYGKARPLALLGAVALEQGRHREAIQLAEESRRTFARLGDACGEAEVACLVGEIHLSAGRPRDAVALLVPGMSRLDELGAYRVRDRASRVLARADAALGEQRPGRRDGRWAEDLAVRSLSRDGRSGAA</sequence>
<dbReference type="GO" id="GO:0006355">
    <property type="term" value="P:regulation of DNA-templated transcription"/>
    <property type="evidence" value="ECO:0007669"/>
    <property type="project" value="InterPro"/>
</dbReference>
<dbReference type="PROSITE" id="PS51755">
    <property type="entry name" value="OMPR_PHOB"/>
    <property type="match status" value="1"/>
</dbReference>
<evidence type="ECO:0000313" key="8">
    <source>
        <dbReference type="EMBL" id="MBB6556580.1"/>
    </source>
</evidence>
<keyword evidence="3" id="KW-0805">Transcription regulation</keyword>
<dbReference type="InterPro" id="IPR027417">
    <property type="entry name" value="P-loop_NTPase"/>
</dbReference>
<keyword evidence="4 6" id="KW-0238">DNA-binding</keyword>
<evidence type="ECO:0000256" key="3">
    <source>
        <dbReference type="ARBA" id="ARBA00023015"/>
    </source>
</evidence>
<dbReference type="Pfam" id="PF00931">
    <property type="entry name" value="NB-ARC"/>
    <property type="match status" value="1"/>
</dbReference>
<evidence type="ECO:0000256" key="5">
    <source>
        <dbReference type="ARBA" id="ARBA00023163"/>
    </source>
</evidence>
<evidence type="ECO:0000256" key="2">
    <source>
        <dbReference type="ARBA" id="ARBA00022737"/>
    </source>
</evidence>
<protein>
    <submittedName>
        <fullName evidence="8">DNA-binding SARP family transcriptional activator/tetratricopeptide (TPR) repeat protein</fullName>
    </submittedName>
</protein>
<dbReference type="Proteomes" id="UP000565579">
    <property type="component" value="Unassembled WGS sequence"/>
</dbReference>
<organism evidence="8 9">
    <name type="scientific">Nonomuraea rubra</name>
    <dbReference type="NCBI Taxonomy" id="46180"/>
    <lineage>
        <taxon>Bacteria</taxon>
        <taxon>Bacillati</taxon>
        <taxon>Actinomycetota</taxon>
        <taxon>Actinomycetes</taxon>
        <taxon>Streptosporangiales</taxon>
        <taxon>Streptosporangiaceae</taxon>
        <taxon>Nonomuraea</taxon>
    </lineage>
</organism>
<dbReference type="InterPro" id="IPR016032">
    <property type="entry name" value="Sig_transdc_resp-reg_C-effctor"/>
</dbReference>
<dbReference type="InterPro" id="IPR003593">
    <property type="entry name" value="AAA+_ATPase"/>
</dbReference>
<dbReference type="InterPro" id="IPR011990">
    <property type="entry name" value="TPR-like_helical_dom_sf"/>
</dbReference>
<dbReference type="RefSeq" id="WP_185110993.1">
    <property type="nucleotide sequence ID" value="NZ_JACHMI010000001.1"/>
</dbReference>
<reference evidence="8 9" key="1">
    <citation type="submission" date="2020-08" db="EMBL/GenBank/DDBJ databases">
        <title>Sequencing the genomes of 1000 actinobacteria strains.</title>
        <authorList>
            <person name="Klenk H.-P."/>
        </authorList>
    </citation>
    <scope>NUCLEOTIDE SEQUENCE [LARGE SCALE GENOMIC DNA]</scope>
    <source>
        <strain evidence="8 9">DSM 43768</strain>
    </source>
</reference>
<proteinExistence type="inferred from homology"/>
<name>A0A7X0P776_9ACTN</name>
<dbReference type="PANTHER" id="PTHR35807">
    <property type="entry name" value="TRANSCRIPTIONAL REGULATOR REDD-RELATED"/>
    <property type="match status" value="1"/>
</dbReference>
<dbReference type="InterPro" id="IPR051677">
    <property type="entry name" value="AfsR-DnrI-RedD_regulator"/>
</dbReference>
<dbReference type="SUPFAM" id="SSF48452">
    <property type="entry name" value="TPR-like"/>
    <property type="match status" value="2"/>
</dbReference>
<feature type="DNA-binding region" description="OmpR/PhoB-type" evidence="6">
    <location>
        <begin position="1"/>
        <end position="94"/>
    </location>
</feature>
<dbReference type="EMBL" id="JACHMI010000001">
    <property type="protein sequence ID" value="MBB6556580.1"/>
    <property type="molecule type" value="Genomic_DNA"/>
</dbReference>
<keyword evidence="5" id="KW-0804">Transcription</keyword>
<dbReference type="AlphaFoldDB" id="A0A7X0P776"/>
<keyword evidence="2" id="KW-0677">Repeat</keyword>
<evidence type="ECO:0000313" key="9">
    <source>
        <dbReference type="Proteomes" id="UP000565579"/>
    </source>
</evidence>
<dbReference type="Gene3D" id="1.10.8.430">
    <property type="entry name" value="Helical domain of apoptotic protease-activating factors"/>
    <property type="match status" value="1"/>
</dbReference>
<gene>
    <name evidence="8" type="ORF">HD593_011375</name>
</gene>
<dbReference type="CDD" id="cd15831">
    <property type="entry name" value="BTAD"/>
    <property type="match status" value="1"/>
</dbReference>
<evidence type="ECO:0000256" key="4">
    <source>
        <dbReference type="ARBA" id="ARBA00023125"/>
    </source>
</evidence>
<evidence type="ECO:0000259" key="7">
    <source>
        <dbReference type="PROSITE" id="PS51755"/>
    </source>
</evidence>
<dbReference type="SMART" id="SM00382">
    <property type="entry name" value="AAA"/>
    <property type="match status" value="1"/>
</dbReference>
<keyword evidence="9" id="KW-1185">Reference proteome</keyword>
<accession>A0A7X0P776</accession>
<dbReference type="PRINTS" id="PR00364">
    <property type="entry name" value="DISEASERSIST"/>
</dbReference>
<dbReference type="GO" id="GO:0043531">
    <property type="term" value="F:ADP binding"/>
    <property type="evidence" value="ECO:0007669"/>
    <property type="project" value="InterPro"/>
</dbReference>
<comment type="caution">
    <text evidence="8">The sequence shown here is derived from an EMBL/GenBank/DDBJ whole genome shotgun (WGS) entry which is preliminary data.</text>
</comment>
<evidence type="ECO:0000256" key="6">
    <source>
        <dbReference type="PROSITE-ProRule" id="PRU01091"/>
    </source>
</evidence>
<dbReference type="InterPro" id="IPR042197">
    <property type="entry name" value="Apaf_helical"/>
</dbReference>
<dbReference type="Gene3D" id="1.10.10.10">
    <property type="entry name" value="Winged helix-like DNA-binding domain superfamily/Winged helix DNA-binding domain"/>
    <property type="match status" value="1"/>
</dbReference>
<dbReference type="SMART" id="SM01043">
    <property type="entry name" value="BTAD"/>
    <property type="match status" value="1"/>
</dbReference>
<dbReference type="Gene3D" id="1.25.40.10">
    <property type="entry name" value="Tetratricopeptide repeat domain"/>
    <property type="match status" value="2"/>
</dbReference>
<dbReference type="InterPro" id="IPR001867">
    <property type="entry name" value="OmpR/PhoB-type_DNA-bd"/>
</dbReference>
<dbReference type="SUPFAM" id="SSF52540">
    <property type="entry name" value="P-loop containing nucleoside triphosphate hydrolases"/>
    <property type="match status" value="1"/>
</dbReference>
<feature type="domain" description="OmpR/PhoB-type" evidence="7">
    <location>
        <begin position="1"/>
        <end position="94"/>
    </location>
</feature>
<dbReference type="Pfam" id="PF00486">
    <property type="entry name" value="Trans_reg_C"/>
    <property type="match status" value="1"/>
</dbReference>
<dbReference type="InterPro" id="IPR005158">
    <property type="entry name" value="BTAD"/>
</dbReference>
<dbReference type="Gene3D" id="3.40.50.300">
    <property type="entry name" value="P-loop containing nucleotide triphosphate hydrolases"/>
    <property type="match status" value="1"/>
</dbReference>
<dbReference type="PANTHER" id="PTHR35807:SF1">
    <property type="entry name" value="TRANSCRIPTIONAL REGULATOR REDD"/>
    <property type="match status" value="1"/>
</dbReference>
<dbReference type="SUPFAM" id="SSF46894">
    <property type="entry name" value="C-terminal effector domain of the bipartite response regulators"/>
    <property type="match status" value="1"/>
</dbReference>
<dbReference type="InterPro" id="IPR002182">
    <property type="entry name" value="NB-ARC"/>
</dbReference>
<evidence type="ECO:0000256" key="1">
    <source>
        <dbReference type="ARBA" id="ARBA00005820"/>
    </source>
</evidence>
<dbReference type="GO" id="GO:0000160">
    <property type="term" value="P:phosphorelay signal transduction system"/>
    <property type="evidence" value="ECO:0007669"/>
    <property type="project" value="InterPro"/>
</dbReference>
<comment type="similarity">
    <text evidence="1">Belongs to the AfsR/DnrI/RedD regulatory family.</text>
</comment>
<dbReference type="SMART" id="SM00862">
    <property type="entry name" value="Trans_reg_C"/>
    <property type="match status" value="1"/>
</dbReference>
<dbReference type="InterPro" id="IPR036388">
    <property type="entry name" value="WH-like_DNA-bd_sf"/>
</dbReference>
<dbReference type="Pfam" id="PF03704">
    <property type="entry name" value="BTAD"/>
    <property type="match status" value="1"/>
</dbReference>